<gene>
    <name evidence="5" type="ORF">US96_C0009G0020</name>
</gene>
<dbReference type="UniPathway" id="UPA00050">
    <property type="reaction ID" value="UER00063"/>
</dbReference>
<dbReference type="Pfam" id="PF00742">
    <property type="entry name" value="Homoserine_dh"/>
    <property type="match status" value="1"/>
</dbReference>
<feature type="domain" description="ACT" evidence="4">
    <location>
        <begin position="304"/>
        <end position="380"/>
    </location>
</feature>
<proteinExistence type="inferred from homology"/>
<dbReference type="GO" id="GO:0004412">
    <property type="term" value="F:homoserine dehydrogenase activity"/>
    <property type="evidence" value="ECO:0007669"/>
    <property type="project" value="UniProtKB-EC"/>
</dbReference>
<dbReference type="InterPro" id="IPR001342">
    <property type="entry name" value="HDH_cat"/>
</dbReference>
<organism evidence="5 6">
    <name type="scientific">Candidatus Woesebacteria bacterium GW2011_GWB1_38_5b</name>
    <dbReference type="NCBI Taxonomy" id="1618569"/>
    <lineage>
        <taxon>Bacteria</taxon>
        <taxon>Candidatus Woeseibacteriota</taxon>
    </lineage>
</organism>
<dbReference type="PANTHER" id="PTHR43331:SF1">
    <property type="entry name" value="HOMOSERINE DEHYDROGENASE"/>
    <property type="match status" value="1"/>
</dbReference>
<name>A0A0G0K9N5_9BACT</name>
<dbReference type="Gene3D" id="3.30.70.260">
    <property type="match status" value="1"/>
</dbReference>
<dbReference type="PROSITE" id="PS51671">
    <property type="entry name" value="ACT"/>
    <property type="match status" value="1"/>
</dbReference>
<dbReference type="Gene3D" id="3.40.50.720">
    <property type="entry name" value="NAD(P)-binding Rossmann-like Domain"/>
    <property type="match status" value="1"/>
</dbReference>
<dbReference type="EMBL" id="LBUZ01000009">
    <property type="protein sequence ID" value="KKQ75562.1"/>
    <property type="molecule type" value="Genomic_DNA"/>
</dbReference>
<dbReference type="InterPro" id="IPR036291">
    <property type="entry name" value="NAD(P)-bd_dom_sf"/>
</dbReference>
<protein>
    <recommendedName>
        <fullName evidence="2">homoserine dehydrogenase</fullName>
        <ecNumber evidence="2">1.1.1.3</ecNumber>
    </recommendedName>
</protein>
<reference evidence="5 6" key="1">
    <citation type="journal article" date="2015" name="Nature">
        <title>rRNA introns, odd ribosomes, and small enigmatic genomes across a large radiation of phyla.</title>
        <authorList>
            <person name="Brown C.T."/>
            <person name="Hug L.A."/>
            <person name="Thomas B.C."/>
            <person name="Sharon I."/>
            <person name="Castelle C.J."/>
            <person name="Singh A."/>
            <person name="Wilkins M.J."/>
            <person name="Williams K.H."/>
            <person name="Banfield J.F."/>
        </authorList>
    </citation>
    <scope>NUCLEOTIDE SEQUENCE [LARGE SCALE GENOMIC DNA]</scope>
</reference>
<dbReference type="SUPFAM" id="SSF51735">
    <property type="entry name" value="NAD(P)-binding Rossmann-fold domains"/>
    <property type="match status" value="1"/>
</dbReference>
<dbReference type="GO" id="GO:0009088">
    <property type="term" value="P:threonine biosynthetic process"/>
    <property type="evidence" value="ECO:0007669"/>
    <property type="project" value="UniProtKB-UniPathway"/>
</dbReference>
<dbReference type="EC" id="1.1.1.3" evidence="2"/>
<dbReference type="Proteomes" id="UP000034181">
    <property type="component" value="Unassembled WGS sequence"/>
</dbReference>
<dbReference type="SUPFAM" id="SSF55347">
    <property type="entry name" value="Glyceraldehyde-3-phosphate dehydrogenase-like, C-terminal domain"/>
    <property type="match status" value="1"/>
</dbReference>
<dbReference type="PANTHER" id="PTHR43331">
    <property type="entry name" value="HOMOSERINE DEHYDROGENASE"/>
    <property type="match status" value="1"/>
</dbReference>
<dbReference type="InterPro" id="IPR002912">
    <property type="entry name" value="ACT_dom"/>
</dbReference>
<accession>A0A0G0K9N5</accession>
<evidence type="ECO:0000313" key="5">
    <source>
        <dbReference type="EMBL" id="KKQ75562.1"/>
    </source>
</evidence>
<evidence type="ECO:0000259" key="4">
    <source>
        <dbReference type="PROSITE" id="PS51671"/>
    </source>
</evidence>
<comment type="caution">
    <text evidence="5">The sequence shown here is derived from an EMBL/GenBank/DDBJ whole genome shotgun (WGS) entry which is preliminary data.</text>
</comment>
<dbReference type="Gene3D" id="3.30.360.10">
    <property type="entry name" value="Dihydrodipicolinate Reductase, domain 2"/>
    <property type="match status" value="1"/>
</dbReference>
<evidence type="ECO:0000256" key="1">
    <source>
        <dbReference type="ARBA" id="ARBA00006753"/>
    </source>
</evidence>
<evidence type="ECO:0000256" key="3">
    <source>
        <dbReference type="ARBA" id="ARBA00023002"/>
    </source>
</evidence>
<dbReference type="NCBIfam" id="NF004976">
    <property type="entry name" value="PRK06349.1"/>
    <property type="match status" value="1"/>
</dbReference>
<sequence length="383" mass="43106">ENWKLKGKQQKSKDVDIVIELTGVRSAASEYADRAFASEKDFITANKELMAYEAKTKFASARKMGRNMGFEATVGGKIPIMAALRYFDGEDILSIDGIPNGSTNYVFTRMFEDGLTYDEALQLAEDRKLVEPNPDRDVQGLDARDKIIFLASLAWNTQFNPEEITPQGITGVTLDDMDIASWIGTMRRRKNRKRGPGYSIKPMVVARKQDNEEIEVWVSPALVSNDNPLSKVKNEQNSLRINTRNGTPITIEGPGAGREATTSAVMADLRRLADYRRRGIIEPLPTLDGGYRLLDPNKSKGKWYLRFSLKDVTGSIRRFGEVLERHDLSIQHSIQDEDPQSEDYKSDFVTFHPATREQVIFASEELDETGRVTGPRIVLPIVN</sequence>
<evidence type="ECO:0000313" key="6">
    <source>
        <dbReference type="Proteomes" id="UP000034181"/>
    </source>
</evidence>
<dbReference type="FunFam" id="3.30.360.10:FF:000005">
    <property type="entry name" value="Homoserine dehydrogenase"/>
    <property type="match status" value="1"/>
</dbReference>
<dbReference type="AlphaFoldDB" id="A0A0G0K9N5"/>
<feature type="non-terminal residue" evidence="5">
    <location>
        <position position="1"/>
    </location>
</feature>
<dbReference type="UniPathway" id="UPA00051">
    <property type="reaction ID" value="UER00465"/>
</dbReference>
<comment type="similarity">
    <text evidence="1">Belongs to the homoserine dehydrogenase family.</text>
</comment>
<evidence type="ECO:0000256" key="2">
    <source>
        <dbReference type="ARBA" id="ARBA00013213"/>
    </source>
</evidence>
<keyword evidence="3" id="KW-0560">Oxidoreductase</keyword>